<protein>
    <submittedName>
        <fullName evidence="1">Uncharacterized protein</fullName>
    </submittedName>
</protein>
<proteinExistence type="predicted"/>
<evidence type="ECO:0000313" key="1">
    <source>
        <dbReference type="EMBL" id="KAE8406573.1"/>
    </source>
</evidence>
<dbReference type="OrthoDB" id="4475968at2759"/>
<evidence type="ECO:0000313" key="2">
    <source>
        <dbReference type="Proteomes" id="UP000325579"/>
    </source>
</evidence>
<keyword evidence="2" id="KW-1185">Reference proteome</keyword>
<dbReference type="GeneID" id="43671373"/>
<sequence length="369" mass="41395">MQHESPMREMPIRVLSATLLGTHTISGQSIRILPSYAREVPGDVDKVFGGSLILMHLKSFHEGVTTSRNNDAEWSGIDWMRHVLLALKTFTDGFETVSEFLTNEQILELSGVLGNPKLEMIANILLAILNACKDKSDKDNKVGEKFKHIDMREKVELVQHTFKPVLTFGRVLSVIIEGIGDTYIPDSEMEQLSRVLLGVKGCMVSFPGAVGTILEQLKDEDKTGEIITIASWACIFLTSVAPPLGFLAIGSFIYHSEKACGKSRERGMLSALEAANTRIDMMTACTRLYVVLVVMKAGNFFDKGSRQYDEYRLLMREIFEMDIDEEANVSRYIKTTGQQICCHVKYVQGKVKMYTESYGVQPIEDNTDW</sequence>
<reference evidence="1 2" key="1">
    <citation type="submission" date="2019-04" db="EMBL/GenBank/DDBJ databases">
        <authorList>
            <consortium name="DOE Joint Genome Institute"/>
            <person name="Mondo S."/>
            <person name="Kjaerbolling I."/>
            <person name="Vesth T."/>
            <person name="Frisvad J.C."/>
            <person name="Nybo J.L."/>
            <person name="Theobald S."/>
            <person name="Kildgaard S."/>
            <person name="Isbrandt T."/>
            <person name="Kuo A."/>
            <person name="Sato A."/>
            <person name="Lyhne E.K."/>
            <person name="Kogle M.E."/>
            <person name="Wiebenga A."/>
            <person name="Kun R.S."/>
            <person name="Lubbers R.J."/>
            <person name="Makela M.R."/>
            <person name="Barry K."/>
            <person name="Chovatia M."/>
            <person name="Clum A."/>
            <person name="Daum C."/>
            <person name="Haridas S."/>
            <person name="He G."/>
            <person name="LaButti K."/>
            <person name="Lipzen A."/>
            <person name="Riley R."/>
            <person name="Salamov A."/>
            <person name="Simmons B.A."/>
            <person name="Magnuson J.K."/>
            <person name="Henrissat B."/>
            <person name="Mortensen U.H."/>
            <person name="Larsen T.O."/>
            <person name="Devries R.P."/>
            <person name="Grigoriev I.V."/>
            <person name="Machida M."/>
            <person name="Baker S.E."/>
            <person name="Andersen M.R."/>
            <person name="Cantor M.N."/>
            <person name="Hua S.X."/>
        </authorList>
    </citation>
    <scope>NUCLEOTIDE SEQUENCE [LARGE SCALE GENOMIC DNA]</scope>
    <source>
        <strain evidence="1 2">CBS 119388</strain>
    </source>
</reference>
<gene>
    <name evidence="1" type="ORF">BDV37DRAFT_280847</name>
</gene>
<organism evidence="1 2">
    <name type="scientific">Aspergillus pseudonomiae</name>
    <dbReference type="NCBI Taxonomy" id="1506151"/>
    <lineage>
        <taxon>Eukaryota</taxon>
        <taxon>Fungi</taxon>
        <taxon>Dikarya</taxon>
        <taxon>Ascomycota</taxon>
        <taxon>Pezizomycotina</taxon>
        <taxon>Eurotiomycetes</taxon>
        <taxon>Eurotiomycetidae</taxon>
        <taxon>Eurotiales</taxon>
        <taxon>Aspergillaceae</taxon>
        <taxon>Aspergillus</taxon>
        <taxon>Aspergillus subgen. Circumdati</taxon>
    </lineage>
</organism>
<dbReference type="AlphaFoldDB" id="A0A5N7DKQ4"/>
<name>A0A5N7DKQ4_9EURO</name>
<dbReference type="EMBL" id="ML736753">
    <property type="protein sequence ID" value="KAE8406573.1"/>
    <property type="molecule type" value="Genomic_DNA"/>
</dbReference>
<accession>A0A5N7DKQ4</accession>
<dbReference type="Proteomes" id="UP000325579">
    <property type="component" value="Unassembled WGS sequence"/>
</dbReference>
<dbReference type="RefSeq" id="XP_031943892.1">
    <property type="nucleotide sequence ID" value="XM_032086682.1"/>
</dbReference>